<evidence type="ECO:0000256" key="1">
    <source>
        <dbReference type="SAM" id="MobiDB-lite"/>
    </source>
</evidence>
<feature type="region of interest" description="Disordered" evidence="1">
    <location>
        <begin position="13"/>
        <end position="39"/>
    </location>
</feature>
<accession>A0A3D8J4T9</accession>
<proteinExistence type="predicted"/>
<name>A0A3D8J4T9_9HELI</name>
<dbReference type="Gene3D" id="3.30.750.140">
    <property type="match status" value="1"/>
</dbReference>
<feature type="compositionally biased region" description="Basic and acidic residues" evidence="1">
    <location>
        <begin position="13"/>
        <end position="30"/>
    </location>
</feature>
<organism evidence="3 4">
    <name type="scientific">Helicobacter anseris</name>
    <dbReference type="NCBI Taxonomy" id="375926"/>
    <lineage>
        <taxon>Bacteria</taxon>
        <taxon>Pseudomonadati</taxon>
        <taxon>Campylobacterota</taxon>
        <taxon>Epsilonproteobacteria</taxon>
        <taxon>Campylobacterales</taxon>
        <taxon>Helicobacteraceae</taxon>
        <taxon>Helicobacter</taxon>
    </lineage>
</organism>
<dbReference type="EMBL" id="NXLX01000019">
    <property type="protein sequence ID" value="RDU72478.1"/>
    <property type="molecule type" value="Genomic_DNA"/>
</dbReference>
<dbReference type="OrthoDB" id="5362877at2"/>
<reference evidence="3 4" key="1">
    <citation type="submission" date="2018-04" db="EMBL/GenBank/DDBJ databases">
        <title>Novel Campyloabacter and Helicobacter Species and Strains.</title>
        <authorList>
            <person name="Mannion A.J."/>
            <person name="Shen Z."/>
            <person name="Fox J.G."/>
        </authorList>
    </citation>
    <scope>NUCLEOTIDE SEQUENCE [LARGE SCALE GENOMIC DNA]</scope>
    <source>
        <strain evidence="3 4">MIT 04-9362</strain>
    </source>
</reference>
<dbReference type="InterPro" id="IPR038610">
    <property type="entry name" value="FliK-like_C_sf"/>
</dbReference>
<evidence type="ECO:0000259" key="2">
    <source>
        <dbReference type="Pfam" id="PF02120"/>
    </source>
</evidence>
<evidence type="ECO:0000313" key="3">
    <source>
        <dbReference type="EMBL" id="RDU72478.1"/>
    </source>
</evidence>
<dbReference type="AlphaFoldDB" id="A0A3D8J4T9"/>
<dbReference type="Pfam" id="PF02120">
    <property type="entry name" value="Flg_hook"/>
    <property type="match status" value="1"/>
</dbReference>
<feature type="domain" description="Flagellar hook-length control protein-like C-terminal" evidence="2">
    <location>
        <begin position="61"/>
        <end position="141"/>
    </location>
</feature>
<keyword evidence="4" id="KW-1185">Reference proteome</keyword>
<sequence>MLSASEFLLQEKSDKKIDSKESKIESKNHQELVSQTQKGSLEKNTITKTTLSSFAQQIKEAVKNYKPPLTKLSLDLNPKNLGKIELTITQKGKDLKINIASNQNAITLFAQNQIDLRQNLQNIGFNNIDFNFSQNNSSQNQDRRQQKRNKNSLQEYQEVNNISQKQFDSLEITLPKYA</sequence>
<gene>
    <name evidence="3" type="ORF">CQA57_06700</name>
</gene>
<feature type="region of interest" description="Disordered" evidence="1">
    <location>
        <begin position="131"/>
        <end position="151"/>
    </location>
</feature>
<feature type="compositionally biased region" description="Low complexity" evidence="1">
    <location>
        <begin position="131"/>
        <end position="140"/>
    </location>
</feature>
<dbReference type="InterPro" id="IPR021136">
    <property type="entry name" value="Flagellar_hook_control-like_C"/>
</dbReference>
<evidence type="ECO:0000313" key="4">
    <source>
        <dbReference type="Proteomes" id="UP000256695"/>
    </source>
</evidence>
<dbReference type="Proteomes" id="UP000256695">
    <property type="component" value="Unassembled WGS sequence"/>
</dbReference>
<protein>
    <recommendedName>
        <fullName evidence="2">Flagellar hook-length control protein-like C-terminal domain-containing protein</fullName>
    </recommendedName>
</protein>
<comment type="caution">
    <text evidence="3">The sequence shown here is derived from an EMBL/GenBank/DDBJ whole genome shotgun (WGS) entry which is preliminary data.</text>
</comment>
<dbReference type="RefSeq" id="WP_115579468.1">
    <property type="nucleotide sequence ID" value="NZ_NXLX01000019.1"/>
</dbReference>